<proteinExistence type="inferred from homology"/>
<dbReference type="PANTHER" id="PTHR10788">
    <property type="entry name" value="TREHALOSE-6-PHOSPHATE SYNTHASE"/>
    <property type="match status" value="1"/>
</dbReference>
<dbReference type="NCBIfam" id="TIGR01484">
    <property type="entry name" value="HAD-SF-IIB"/>
    <property type="match status" value="1"/>
</dbReference>
<protein>
    <submittedName>
        <fullName evidence="3">Bifunctional alpha,alpha-trehalose-phosphate synthase (UDP-forming)/trehalose-phosphatase</fullName>
    </submittedName>
</protein>
<dbReference type="OrthoDB" id="9761633at2"/>
<comment type="caution">
    <text evidence="3">The sequence shown here is derived from an EMBL/GenBank/DDBJ whole genome shotgun (WGS) entry which is preliminary data.</text>
</comment>
<evidence type="ECO:0000313" key="3">
    <source>
        <dbReference type="EMBL" id="PMC23529.1"/>
    </source>
</evidence>
<comment type="similarity">
    <text evidence="2">Belongs to the glycosyltransferase 20 family.</text>
</comment>
<evidence type="ECO:0000256" key="2">
    <source>
        <dbReference type="ARBA" id="ARBA00008799"/>
    </source>
</evidence>
<sequence>MKRKKLFIVSNRLPVKAKETSEGHFEFERSEGGLATGLNSLQTSYEQHWIGWPGVCLKRKADERKIKEELEQFNYHPVFLSATQYNNYYEGYSNSTIWPLCHYFYEFSKYRRGFWQAYQDVNRLFCKEVLKHIDDDSMIWVQDYQLMLLPGMLRDGKASLKIGYFHHIPFPSYELFRVLPERRNLLRGLLGADFIAFHTHDYMRHFISAVERTLHLEFKLNEVMVDGRAVHVDALPMGINYELYHEAPKKRPVKDAIKRMKSQFGKHKIILSVDRLDYSKGILHRLVGFETFLEKHPEYQNKVTLAMIIVPSRDKVSSYAEMKRRIDERIGAINGKYAGIGWTPVCYYYHPFPFEDLVAMYKLADVALVTPLRDGMNLVAKEYVATKDNDLGVLILSEMAGASSELSDAIQINPNDTDQISMAICEALEMPEEEQKERLQNMQDIVGKQSVKKWAGDFVDAWKEVIERNETLMKKYISKKVFSDIKQKYNASKHRLIMLDYDGTLAAFRRDPEKASPTTEVKNMLRKLCDDERNTVVINSGRDHRTLDKWLGDLPLSFAAEHGAFYKENGVWHENVEPQAWDERLMNILREFEDKTPNSRLEVKATAVAWHYRKVDNWIGMFRAQQLMHALIPICSQNNLQIMRGNKIVEVKPTEYSKGSEVQRILNQRSYDFILAIGDDVTDEDMFRALPEKAVTIKVGYACDDARYNLLGQKDVLPFLNNLLS</sequence>
<dbReference type="Pfam" id="PF02358">
    <property type="entry name" value="Trehalose_PPase"/>
    <property type="match status" value="1"/>
</dbReference>
<dbReference type="Gene3D" id="3.40.50.2000">
    <property type="entry name" value="Glycogen Phosphorylase B"/>
    <property type="match status" value="2"/>
</dbReference>
<gene>
    <name evidence="3" type="ORF">CJ231_09810</name>
</gene>
<dbReference type="EMBL" id="PNGJ01000008">
    <property type="protein sequence ID" value="PMC23529.1"/>
    <property type="molecule type" value="Genomic_DNA"/>
</dbReference>
<evidence type="ECO:0000256" key="1">
    <source>
        <dbReference type="ARBA" id="ARBA00006330"/>
    </source>
</evidence>
<dbReference type="Gene3D" id="3.40.50.1000">
    <property type="entry name" value="HAD superfamily/HAD-like"/>
    <property type="match status" value="1"/>
</dbReference>
<evidence type="ECO:0000313" key="4">
    <source>
        <dbReference type="Proteomes" id="UP000235564"/>
    </source>
</evidence>
<dbReference type="CDD" id="cd03788">
    <property type="entry name" value="GT20_TPS"/>
    <property type="match status" value="1"/>
</dbReference>
<dbReference type="InterPro" id="IPR006379">
    <property type="entry name" value="HAD-SF_hydro_IIB"/>
</dbReference>
<organism evidence="3 4">
    <name type="scientific">Hoylesella buccalis</name>
    <dbReference type="NCBI Taxonomy" id="28127"/>
    <lineage>
        <taxon>Bacteria</taxon>
        <taxon>Pseudomonadati</taxon>
        <taxon>Bacteroidota</taxon>
        <taxon>Bacteroidia</taxon>
        <taxon>Bacteroidales</taxon>
        <taxon>Prevotellaceae</taxon>
        <taxon>Hoylesella</taxon>
    </lineage>
</organism>
<dbReference type="PANTHER" id="PTHR10788:SF106">
    <property type="entry name" value="BCDNA.GH08860"/>
    <property type="match status" value="1"/>
</dbReference>
<dbReference type="NCBIfam" id="TIGR00685">
    <property type="entry name" value="T6PP"/>
    <property type="match status" value="1"/>
</dbReference>
<dbReference type="InterPro" id="IPR023214">
    <property type="entry name" value="HAD_sf"/>
</dbReference>
<reference evidence="3 4" key="1">
    <citation type="submission" date="2017-09" db="EMBL/GenBank/DDBJ databases">
        <title>Bacterial strain isolated from the female urinary microbiota.</title>
        <authorList>
            <person name="Thomas-White K."/>
            <person name="Kumar N."/>
            <person name="Forster S."/>
            <person name="Putonti C."/>
            <person name="Lawley T."/>
            <person name="Wolfe A.J."/>
        </authorList>
    </citation>
    <scope>NUCLEOTIDE SEQUENCE [LARGE SCALE GENOMIC DNA]</scope>
    <source>
        <strain evidence="3 4">UMB0536</strain>
    </source>
</reference>
<dbReference type="CDD" id="cd01627">
    <property type="entry name" value="HAD_TPP"/>
    <property type="match status" value="1"/>
</dbReference>
<dbReference type="InterPro" id="IPR036412">
    <property type="entry name" value="HAD-like_sf"/>
</dbReference>
<dbReference type="AlphaFoldDB" id="A0A2N6QPK7"/>
<dbReference type="GO" id="GO:0005829">
    <property type="term" value="C:cytosol"/>
    <property type="evidence" value="ECO:0007669"/>
    <property type="project" value="TreeGrafter"/>
</dbReference>
<comment type="similarity">
    <text evidence="1">In the C-terminal section; belongs to the trehalose phosphatase family.</text>
</comment>
<dbReference type="GO" id="GO:0004805">
    <property type="term" value="F:trehalose-phosphatase activity"/>
    <property type="evidence" value="ECO:0007669"/>
    <property type="project" value="TreeGrafter"/>
</dbReference>
<dbReference type="Proteomes" id="UP000235564">
    <property type="component" value="Unassembled WGS sequence"/>
</dbReference>
<dbReference type="Pfam" id="PF00982">
    <property type="entry name" value="Glyco_transf_20"/>
    <property type="match status" value="1"/>
</dbReference>
<name>A0A2N6QPK7_9BACT</name>
<dbReference type="SUPFAM" id="SSF56784">
    <property type="entry name" value="HAD-like"/>
    <property type="match status" value="1"/>
</dbReference>
<dbReference type="RefSeq" id="WP_102697803.1">
    <property type="nucleotide sequence ID" value="NZ_PNGJ01000008.1"/>
</dbReference>
<accession>A0A2N6QPK7</accession>
<dbReference type="GO" id="GO:0003825">
    <property type="term" value="F:alpha,alpha-trehalose-phosphate synthase (UDP-forming) activity"/>
    <property type="evidence" value="ECO:0007669"/>
    <property type="project" value="TreeGrafter"/>
</dbReference>
<dbReference type="NCBIfam" id="NF011071">
    <property type="entry name" value="PRK14501.1"/>
    <property type="match status" value="1"/>
</dbReference>
<dbReference type="InterPro" id="IPR001830">
    <property type="entry name" value="Glyco_trans_20"/>
</dbReference>
<dbReference type="InterPro" id="IPR003337">
    <property type="entry name" value="Trehalose_PPase"/>
</dbReference>
<dbReference type="GO" id="GO:0005992">
    <property type="term" value="P:trehalose biosynthetic process"/>
    <property type="evidence" value="ECO:0007669"/>
    <property type="project" value="InterPro"/>
</dbReference>
<dbReference type="Gene3D" id="3.30.70.1020">
    <property type="entry name" value="Trehalose-6-phosphate phosphatase related protein, domain 2"/>
    <property type="match status" value="1"/>
</dbReference>
<dbReference type="SUPFAM" id="SSF53756">
    <property type="entry name" value="UDP-Glycosyltransferase/glycogen phosphorylase"/>
    <property type="match status" value="1"/>
</dbReference>